<dbReference type="AlphaFoldDB" id="A0AAW1VCH6"/>
<proteinExistence type="predicted"/>
<organism evidence="1 2">
    <name type="scientific">Henosepilachna vigintioctopunctata</name>
    <dbReference type="NCBI Taxonomy" id="420089"/>
    <lineage>
        <taxon>Eukaryota</taxon>
        <taxon>Metazoa</taxon>
        <taxon>Ecdysozoa</taxon>
        <taxon>Arthropoda</taxon>
        <taxon>Hexapoda</taxon>
        <taxon>Insecta</taxon>
        <taxon>Pterygota</taxon>
        <taxon>Neoptera</taxon>
        <taxon>Endopterygota</taxon>
        <taxon>Coleoptera</taxon>
        <taxon>Polyphaga</taxon>
        <taxon>Cucujiformia</taxon>
        <taxon>Coccinelloidea</taxon>
        <taxon>Coccinellidae</taxon>
        <taxon>Epilachninae</taxon>
        <taxon>Epilachnini</taxon>
        <taxon>Henosepilachna</taxon>
    </lineage>
</organism>
<name>A0AAW1VCH6_9CUCU</name>
<protein>
    <submittedName>
        <fullName evidence="1">Uncharacterized protein</fullName>
    </submittedName>
</protein>
<dbReference type="EMBL" id="JARQZJ010000124">
    <property type="protein sequence ID" value="KAK9889996.1"/>
    <property type="molecule type" value="Genomic_DNA"/>
</dbReference>
<sequence>MDYRDLKKWMETANRTITVTLPVNEMAPESTTASSFKKWSSETEVSAEHTTTQFDGFLVQKKRSKVYIKNTSISSSRSSTSTLVVETFMRQELNLVKEFEQELGSEISGVATGPMGLSRSCSNIVEPPDEESMPVTRASSSCCNLSRPYEKIKVVPEIEAIREYNNANKIFKVYIKTTTHVEEFAQAKYHLQLSYPNYWKHLCKKLCLKLDSITAIEETECQMDFIDTCKTLVDEENDLRNEDTPFPDLRGKEMKEKFEICAVFMKGKYPYLFTYLMNKYNFELFSTKKLLVNKNRKKIVGLMNQPQEELARREAKYTPK</sequence>
<gene>
    <name evidence="1" type="ORF">WA026_008808</name>
</gene>
<evidence type="ECO:0000313" key="2">
    <source>
        <dbReference type="Proteomes" id="UP001431783"/>
    </source>
</evidence>
<accession>A0AAW1VCH6</accession>
<dbReference type="Proteomes" id="UP001431783">
    <property type="component" value="Unassembled WGS sequence"/>
</dbReference>
<reference evidence="1 2" key="1">
    <citation type="submission" date="2023-03" db="EMBL/GenBank/DDBJ databases">
        <title>Genome insight into feeding habits of ladybird beetles.</title>
        <authorList>
            <person name="Li H.-S."/>
            <person name="Huang Y.-H."/>
            <person name="Pang H."/>
        </authorList>
    </citation>
    <scope>NUCLEOTIDE SEQUENCE [LARGE SCALE GENOMIC DNA]</scope>
    <source>
        <strain evidence="1">SYSU_2023b</strain>
        <tissue evidence="1">Whole body</tissue>
    </source>
</reference>
<evidence type="ECO:0000313" key="1">
    <source>
        <dbReference type="EMBL" id="KAK9889996.1"/>
    </source>
</evidence>
<keyword evidence="2" id="KW-1185">Reference proteome</keyword>
<comment type="caution">
    <text evidence="1">The sequence shown here is derived from an EMBL/GenBank/DDBJ whole genome shotgun (WGS) entry which is preliminary data.</text>
</comment>